<accession>A0ABQ2ALC8</accession>
<comment type="caution">
    <text evidence="1">The sequence shown here is derived from an EMBL/GenBank/DDBJ whole genome shotgun (WGS) entry which is preliminary data.</text>
</comment>
<gene>
    <name evidence="1" type="ORF">GCM10007363_17250</name>
</gene>
<proteinExistence type="predicted"/>
<protein>
    <submittedName>
        <fullName evidence="1">Uncharacterized protein</fullName>
    </submittedName>
</protein>
<name>A0ABQ2ALC8_9PSED</name>
<dbReference type="Proteomes" id="UP000655550">
    <property type="component" value="Unassembled WGS sequence"/>
</dbReference>
<evidence type="ECO:0000313" key="2">
    <source>
        <dbReference type="Proteomes" id="UP000655550"/>
    </source>
</evidence>
<keyword evidence="2" id="KW-1185">Reference proteome</keyword>
<dbReference type="RefSeq" id="WP_093985179.1">
    <property type="nucleotide sequence ID" value="NZ_BMDE01000004.1"/>
</dbReference>
<sequence length="96" mass="10840">MTDLASDLKLKRVGGDWLARARVAQSYRNAPDRANHPAPAAGTLPVKSAFLQVGRQPLMCRMVRLVVLPVSSRPLENYLRWQYSVENSLKMLIYNT</sequence>
<reference evidence="2" key="1">
    <citation type="journal article" date="2019" name="Int. J. Syst. Evol. Microbiol.">
        <title>The Global Catalogue of Microorganisms (GCM) 10K type strain sequencing project: providing services to taxonomists for standard genome sequencing and annotation.</title>
        <authorList>
            <consortium name="The Broad Institute Genomics Platform"/>
            <consortium name="The Broad Institute Genome Sequencing Center for Infectious Disease"/>
            <person name="Wu L."/>
            <person name="Ma J."/>
        </authorList>
    </citation>
    <scope>NUCLEOTIDE SEQUENCE [LARGE SCALE GENOMIC DNA]</scope>
    <source>
        <strain evidence="2">CCM 8778</strain>
    </source>
</reference>
<dbReference type="EMBL" id="BMDE01000004">
    <property type="protein sequence ID" value="GGH93196.1"/>
    <property type="molecule type" value="Genomic_DNA"/>
</dbReference>
<evidence type="ECO:0000313" key="1">
    <source>
        <dbReference type="EMBL" id="GGH93196.1"/>
    </source>
</evidence>
<organism evidence="1 2">
    <name type="scientific">Pseudomonas fluvialis</name>
    <dbReference type="NCBI Taxonomy" id="1793966"/>
    <lineage>
        <taxon>Bacteria</taxon>
        <taxon>Pseudomonadati</taxon>
        <taxon>Pseudomonadota</taxon>
        <taxon>Gammaproteobacteria</taxon>
        <taxon>Pseudomonadales</taxon>
        <taxon>Pseudomonadaceae</taxon>
        <taxon>Pseudomonas</taxon>
    </lineage>
</organism>